<sequence length="213" mass="24124">MSWQVNYALEYIRQNRKVASAEQAREDSILITIREQPDVVAVISAADTITAVLAMQYHTDFPNMDFLCGYRKNCVWEGGAISYLETNGIGWGSSGTLSTAINDDSVRGASHKDYFFSYRLISQMREITHIDREFDRVFTMTLASGSTFRVGMIMEYEPTADAIRTFWERFGRINVAWHINPNGGPTRSAIDAGRSIGCEVMRWGELKALLRSR</sequence>
<evidence type="ECO:0000313" key="2">
    <source>
        <dbReference type="Proteomes" id="UP000189310"/>
    </source>
</evidence>
<accession>A0ABX3IMC0</accession>
<name>A0ABX3IMC0_9PSED</name>
<protein>
    <submittedName>
        <fullName evidence="1">Uncharacterized protein</fullName>
    </submittedName>
</protein>
<keyword evidence="2" id="KW-1185">Reference proteome</keyword>
<evidence type="ECO:0000313" key="1">
    <source>
        <dbReference type="EMBL" id="ONN69487.1"/>
    </source>
</evidence>
<proteinExistence type="predicted"/>
<comment type="caution">
    <text evidence="1">The sequence shown here is derived from an EMBL/GenBank/DDBJ whole genome shotgun (WGS) entry which is preliminary data.</text>
</comment>
<dbReference type="RefSeq" id="WP_077172310.1">
    <property type="nucleotide sequence ID" value="NZ_MTLN01000008.1"/>
</dbReference>
<reference evidence="1 2" key="1">
    <citation type="submission" date="2017-01" db="EMBL/GenBank/DDBJ databases">
        <title>Pseudomonas psychrotolerans genome sequencing and assembly.</title>
        <authorList>
            <person name="Vyas B."/>
            <person name="Mayilraj S."/>
        </authorList>
    </citation>
    <scope>NUCLEOTIDE SEQUENCE [LARGE SCALE GENOMIC DNA]</scope>
    <source>
        <strain evidence="1 2">SDS18</strain>
    </source>
</reference>
<dbReference type="EMBL" id="MTLN01000008">
    <property type="protein sequence ID" value="ONN69487.1"/>
    <property type="molecule type" value="Genomic_DNA"/>
</dbReference>
<gene>
    <name evidence="1" type="ORF">BVL52_14490</name>
</gene>
<organism evidence="1 2">
    <name type="scientific">Pseudomonas oryzihabitans</name>
    <dbReference type="NCBI Taxonomy" id="47885"/>
    <lineage>
        <taxon>Bacteria</taxon>
        <taxon>Pseudomonadati</taxon>
        <taxon>Pseudomonadota</taxon>
        <taxon>Gammaproteobacteria</taxon>
        <taxon>Pseudomonadales</taxon>
        <taxon>Pseudomonadaceae</taxon>
        <taxon>Pseudomonas</taxon>
    </lineage>
</organism>
<dbReference type="Proteomes" id="UP000189310">
    <property type="component" value="Unassembled WGS sequence"/>
</dbReference>